<dbReference type="InterPro" id="IPR002758">
    <property type="entry name" value="Cation_antiport_E"/>
</dbReference>
<dbReference type="OrthoDB" id="85180at2157"/>
<dbReference type="GeneID" id="28492141"/>
<proteinExistence type="predicted"/>
<dbReference type="PANTHER" id="PTHR34584:SF1">
    <property type="entry name" value="NA(+)_H(+) ANTIPORTER SUBUNIT E1"/>
    <property type="match status" value="1"/>
</dbReference>
<dbReference type="GO" id="GO:0008324">
    <property type="term" value="F:monoatomic cation transmembrane transporter activity"/>
    <property type="evidence" value="ECO:0007669"/>
    <property type="project" value="InterPro"/>
</dbReference>
<organism evidence="7 8">
    <name type="scientific">Pyrococcus kukulkanii</name>
    <dbReference type="NCBI Taxonomy" id="1609559"/>
    <lineage>
        <taxon>Archaea</taxon>
        <taxon>Methanobacteriati</taxon>
        <taxon>Methanobacteriota</taxon>
        <taxon>Thermococci</taxon>
        <taxon>Thermococcales</taxon>
        <taxon>Thermococcaceae</taxon>
        <taxon>Pyrococcus</taxon>
    </lineage>
</organism>
<dbReference type="PATRIC" id="fig|1609559.3.peg.2034"/>
<dbReference type="RefSeq" id="WP_068324092.1">
    <property type="nucleotide sequence ID" value="NZ_CP010835.1"/>
</dbReference>
<dbReference type="Proteomes" id="UP000070587">
    <property type="component" value="Chromosome"/>
</dbReference>
<comment type="subcellular location">
    <subcellularLocation>
        <location evidence="1">Cell membrane</location>
        <topology evidence="1">Multi-pass membrane protein</topology>
    </subcellularLocation>
</comment>
<reference evidence="8" key="1">
    <citation type="submission" date="2015-02" db="EMBL/GenBank/DDBJ databases">
        <title>Pyrococcus kukulkanii sp. nov., a novel hyperthermophilic archaeon isolated from a deep-sea hydrothermal vent at the Guaymas Basin.</title>
        <authorList>
            <person name="Oger P.M."/>
            <person name="Callac N."/>
            <person name="Jebbar M."/>
            <person name="Godfroy A."/>
        </authorList>
    </citation>
    <scope>NUCLEOTIDE SEQUENCE [LARGE SCALE GENOMIC DNA]</scope>
    <source>
        <strain evidence="8">NCB100</strain>
    </source>
</reference>
<keyword evidence="4 6" id="KW-1133">Transmembrane helix</keyword>
<dbReference type="PANTHER" id="PTHR34584">
    <property type="entry name" value="NA(+)/H(+) ANTIPORTER SUBUNIT E1"/>
    <property type="match status" value="1"/>
</dbReference>
<sequence>MRGFLPTALLAFVTYIIFTGSATPYDLATGAIVALVTGALMGKFLIRSDVKALNPIRWLWGAIYFVWYMLVAETKAHLDVMVRIITGNVNPGIVRVPIRVKTDYAKTLVANSITNTPGTVVVDMDENYLYVNWINVTSEDPEKAREKISADFEKFAKRMFE</sequence>
<dbReference type="GO" id="GO:0005886">
    <property type="term" value="C:plasma membrane"/>
    <property type="evidence" value="ECO:0007669"/>
    <property type="project" value="UniProtKB-SubCell"/>
</dbReference>
<keyword evidence="2" id="KW-1003">Cell membrane</keyword>
<evidence type="ECO:0000256" key="3">
    <source>
        <dbReference type="ARBA" id="ARBA00022692"/>
    </source>
</evidence>
<feature type="transmembrane region" description="Helical" evidence="6">
    <location>
        <begin position="29"/>
        <end position="46"/>
    </location>
</feature>
<name>A0A127BBQ4_9EURY</name>
<keyword evidence="3 6" id="KW-0812">Transmembrane</keyword>
<evidence type="ECO:0000313" key="8">
    <source>
        <dbReference type="Proteomes" id="UP000070587"/>
    </source>
</evidence>
<evidence type="ECO:0000256" key="1">
    <source>
        <dbReference type="ARBA" id="ARBA00004651"/>
    </source>
</evidence>
<evidence type="ECO:0000256" key="2">
    <source>
        <dbReference type="ARBA" id="ARBA00022475"/>
    </source>
</evidence>
<dbReference type="STRING" id="1609559.TQ32_09840"/>
<dbReference type="PIRSF" id="PIRSF019239">
    <property type="entry name" value="MrpE"/>
    <property type="match status" value="1"/>
</dbReference>
<reference evidence="7 8" key="2">
    <citation type="journal article" date="2016" name="Int. J. Syst. Evol. Microbiol.">
        <title>Pyrococcus kukulkanii sp. nov., a hyperthermophilic, piezophilic archaeon isolated from a deep-sea hydrothermal vent.</title>
        <authorList>
            <person name="Callac N."/>
            <person name="Oger P."/>
            <person name="Lesongeur F."/>
            <person name="Rattray J.E."/>
            <person name="Vannier P."/>
            <person name="Michoud G."/>
            <person name="Beauverger M."/>
            <person name="Gayet N."/>
            <person name="Rouxel O."/>
            <person name="Jebbar M."/>
            <person name="Godfroy A."/>
        </authorList>
    </citation>
    <scope>NUCLEOTIDE SEQUENCE [LARGE SCALE GENOMIC DNA]</scope>
    <source>
        <strain evidence="7 8">NCB100</strain>
    </source>
</reference>
<evidence type="ECO:0000256" key="4">
    <source>
        <dbReference type="ARBA" id="ARBA00022989"/>
    </source>
</evidence>
<dbReference type="EMBL" id="CP010835">
    <property type="protein sequence ID" value="AMM54753.1"/>
    <property type="molecule type" value="Genomic_DNA"/>
</dbReference>
<evidence type="ECO:0000256" key="5">
    <source>
        <dbReference type="ARBA" id="ARBA00023136"/>
    </source>
</evidence>
<feature type="transmembrane region" description="Helical" evidence="6">
    <location>
        <begin position="58"/>
        <end position="78"/>
    </location>
</feature>
<dbReference type="AlphaFoldDB" id="A0A127BBQ4"/>
<dbReference type="Pfam" id="PF01899">
    <property type="entry name" value="MNHE"/>
    <property type="match status" value="1"/>
</dbReference>
<protein>
    <submittedName>
        <fullName evidence="7">Cation:proton antiporter</fullName>
    </submittedName>
</protein>
<accession>A0A127BBQ4</accession>
<evidence type="ECO:0000313" key="7">
    <source>
        <dbReference type="EMBL" id="AMM54753.1"/>
    </source>
</evidence>
<gene>
    <name evidence="7" type="ORF">TQ32_09840</name>
</gene>
<keyword evidence="5 6" id="KW-0472">Membrane</keyword>
<evidence type="ECO:0000256" key="6">
    <source>
        <dbReference type="SAM" id="Phobius"/>
    </source>
</evidence>
<dbReference type="KEGG" id="pyc:TQ32_09840"/>